<organism evidence="2 3">
    <name type="scientific">Candidatus Staskawiczbacteria bacterium RIFCSPHIGHO2_01_FULL_41_41</name>
    <dbReference type="NCBI Taxonomy" id="1802203"/>
    <lineage>
        <taxon>Bacteria</taxon>
        <taxon>Candidatus Staskawicziibacteriota</taxon>
    </lineage>
</organism>
<proteinExistence type="predicted"/>
<protein>
    <submittedName>
        <fullName evidence="2">Uncharacterized protein</fullName>
    </submittedName>
</protein>
<name>A0A1G2HSH2_9BACT</name>
<sequence>MVANTLAMGAIYVVAQLDKSLPPWNSKIPGTEQKFLAPWGFWTMTYGDLLAIPLVFNAFSHLVVADITNLWLGLIIGDISGIGFTVMCLGKRHKPDYGFPQAGKVSVAGLMHSVYFGAGFGAVAVCLWHLFVTGNLPWLSVVTWVALVAIPLYVPCVVLDFTSGNFDPLEQEEGK</sequence>
<feature type="transmembrane region" description="Helical" evidence="1">
    <location>
        <begin position="137"/>
        <end position="159"/>
    </location>
</feature>
<feature type="transmembrane region" description="Helical" evidence="1">
    <location>
        <begin position="110"/>
        <end position="131"/>
    </location>
</feature>
<keyword evidence="1" id="KW-1133">Transmembrane helix</keyword>
<dbReference type="EMBL" id="MHOP01000023">
    <property type="protein sequence ID" value="OGZ65427.1"/>
    <property type="molecule type" value="Genomic_DNA"/>
</dbReference>
<evidence type="ECO:0000313" key="2">
    <source>
        <dbReference type="EMBL" id="OGZ65427.1"/>
    </source>
</evidence>
<accession>A0A1G2HSH2</accession>
<reference evidence="2 3" key="1">
    <citation type="journal article" date="2016" name="Nat. Commun.">
        <title>Thousands of microbial genomes shed light on interconnected biogeochemical processes in an aquifer system.</title>
        <authorList>
            <person name="Anantharaman K."/>
            <person name="Brown C.T."/>
            <person name="Hug L.A."/>
            <person name="Sharon I."/>
            <person name="Castelle C.J."/>
            <person name="Probst A.J."/>
            <person name="Thomas B.C."/>
            <person name="Singh A."/>
            <person name="Wilkins M.J."/>
            <person name="Karaoz U."/>
            <person name="Brodie E.L."/>
            <person name="Williams K.H."/>
            <person name="Hubbard S.S."/>
            <person name="Banfield J.F."/>
        </authorList>
    </citation>
    <scope>NUCLEOTIDE SEQUENCE [LARGE SCALE GENOMIC DNA]</scope>
</reference>
<comment type="caution">
    <text evidence="2">The sequence shown here is derived from an EMBL/GenBank/DDBJ whole genome shotgun (WGS) entry which is preliminary data.</text>
</comment>
<dbReference type="AlphaFoldDB" id="A0A1G2HSH2"/>
<feature type="transmembrane region" description="Helical" evidence="1">
    <location>
        <begin position="68"/>
        <end position="89"/>
    </location>
</feature>
<keyword evidence="1" id="KW-0472">Membrane</keyword>
<dbReference type="Proteomes" id="UP000178774">
    <property type="component" value="Unassembled WGS sequence"/>
</dbReference>
<gene>
    <name evidence="2" type="ORF">A2822_02855</name>
</gene>
<evidence type="ECO:0000256" key="1">
    <source>
        <dbReference type="SAM" id="Phobius"/>
    </source>
</evidence>
<feature type="transmembrane region" description="Helical" evidence="1">
    <location>
        <begin position="35"/>
        <end position="56"/>
    </location>
</feature>
<keyword evidence="1" id="KW-0812">Transmembrane</keyword>
<evidence type="ECO:0000313" key="3">
    <source>
        <dbReference type="Proteomes" id="UP000178774"/>
    </source>
</evidence>